<evidence type="ECO:0000313" key="2">
    <source>
        <dbReference type="WBParaSite" id="PS1159_v2.g2350.t1"/>
    </source>
</evidence>
<dbReference type="Proteomes" id="UP000887580">
    <property type="component" value="Unplaced"/>
</dbReference>
<reference evidence="2" key="1">
    <citation type="submission" date="2022-11" db="UniProtKB">
        <authorList>
            <consortium name="WormBaseParasite"/>
        </authorList>
    </citation>
    <scope>IDENTIFICATION</scope>
</reference>
<dbReference type="WBParaSite" id="PS1159_v2.g2350.t1">
    <property type="protein sequence ID" value="PS1159_v2.g2350.t1"/>
    <property type="gene ID" value="PS1159_v2.g2350"/>
</dbReference>
<name>A0AC35G2Q1_9BILA</name>
<protein>
    <submittedName>
        <fullName evidence="2">Uncharacterized protein</fullName>
    </submittedName>
</protein>
<evidence type="ECO:0000313" key="1">
    <source>
        <dbReference type="Proteomes" id="UP000887580"/>
    </source>
</evidence>
<sequence>DFSVLEKKKEEIVPLLKASSVCSESSVDINHTNMSTNSSRSRIGTMRHDIPHRWSKTFVAMISPRCEMCFEAIARFSYAHRCKSCRLVVHSHCKTTVLNTCGLPTACANFYHENYALTNDRISGWVKIWQSDENSQKKWLNAFAILEGNILSFYESDFSFSNSDGPFFTIDLSQQRWKIFNQTGTIKGIEAENAESLIEIKLQNESLFMLAATPASKRNWIRALQNATNRRILDRNGSNRRAMSMSVVVRMGKPLLKFQCTEIYHDWLLIGTPQGLFATSFSNPRMPFQLA</sequence>
<organism evidence="1 2">
    <name type="scientific">Panagrolaimus sp. PS1159</name>
    <dbReference type="NCBI Taxonomy" id="55785"/>
    <lineage>
        <taxon>Eukaryota</taxon>
        <taxon>Metazoa</taxon>
        <taxon>Ecdysozoa</taxon>
        <taxon>Nematoda</taxon>
        <taxon>Chromadorea</taxon>
        <taxon>Rhabditida</taxon>
        <taxon>Tylenchina</taxon>
        <taxon>Panagrolaimomorpha</taxon>
        <taxon>Panagrolaimoidea</taxon>
        <taxon>Panagrolaimidae</taxon>
        <taxon>Panagrolaimus</taxon>
    </lineage>
</organism>
<accession>A0AC35G2Q1</accession>
<proteinExistence type="predicted"/>